<accession>A0A1G2U0I1</accession>
<dbReference type="EMBL" id="MHWE01000023">
    <property type="protein sequence ID" value="OHB03036.1"/>
    <property type="molecule type" value="Genomic_DNA"/>
</dbReference>
<dbReference type="InterPro" id="IPR058441">
    <property type="entry name" value="DUF8128"/>
</dbReference>
<keyword evidence="1" id="KW-1133">Transmembrane helix</keyword>
<reference evidence="3 4" key="1">
    <citation type="journal article" date="2016" name="Nat. Commun.">
        <title>Thousands of microbial genomes shed light on interconnected biogeochemical processes in an aquifer system.</title>
        <authorList>
            <person name="Anantharaman K."/>
            <person name="Brown C.T."/>
            <person name="Hug L.A."/>
            <person name="Sharon I."/>
            <person name="Castelle C.J."/>
            <person name="Probst A.J."/>
            <person name="Thomas B.C."/>
            <person name="Singh A."/>
            <person name="Wilkins M.J."/>
            <person name="Karaoz U."/>
            <person name="Brodie E.L."/>
            <person name="Williams K.H."/>
            <person name="Hubbard S.S."/>
            <person name="Banfield J.F."/>
        </authorList>
    </citation>
    <scope>NUCLEOTIDE SEQUENCE [LARGE SCALE GENOMIC DNA]</scope>
</reference>
<evidence type="ECO:0000313" key="4">
    <source>
        <dbReference type="Proteomes" id="UP000176800"/>
    </source>
</evidence>
<feature type="transmembrane region" description="Helical" evidence="1">
    <location>
        <begin position="21"/>
        <end position="43"/>
    </location>
</feature>
<evidence type="ECO:0000259" key="2">
    <source>
        <dbReference type="Pfam" id="PF26449"/>
    </source>
</evidence>
<evidence type="ECO:0000256" key="1">
    <source>
        <dbReference type="SAM" id="Phobius"/>
    </source>
</evidence>
<dbReference type="Proteomes" id="UP000176800">
    <property type="component" value="Unassembled WGS sequence"/>
</dbReference>
<keyword evidence="1" id="KW-0472">Membrane</keyword>
<dbReference type="AlphaFoldDB" id="A0A1G2U0I1"/>
<organism evidence="3 4">
    <name type="scientific">Candidatus Zambryskibacteria bacterium RIFCSPLOWO2_01_FULL_45_21</name>
    <dbReference type="NCBI Taxonomy" id="1802761"/>
    <lineage>
        <taxon>Bacteria</taxon>
        <taxon>Candidatus Zambryskiibacteriota</taxon>
    </lineage>
</organism>
<name>A0A1G2U0I1_9BACT</name>
<gene>
    <name evidence="3" type="ORF">A3B14_00010</name>
</gene>
<feature type="domain" description="DUF8128" evidence="2">
    <location>
        <begin position="56"/>
        <end position="394"/>
    </location>
</feature>
<dbReference type="Pfam" id="PF26449">
    <property type="entry name" value="DUF8128"/>
    <property type="match status" value="1"/>
</dbReference>
<keyword evidence="1" id="KW-0812">Transmembrane</keyword>
<proteinExistence type="predicted"/>
<sequence length="412" mass="47673">MFDRLISDPSFREVFSDVFRTIWKVLPVWLPIVLLVTFVQTWLRYVRTKWNSEQKYVLLELKVPKEVEKSPAAMEIVITAMHQVSTGNLIDVYFKGRTRPWFSLEMVSIGGQVHFFIWTPVKFRSIVETQIYSQYPAVEIHESSDYSLGVLYNPAEISMWGAQMALSKVDAYPIKSYIDYGLDKDPKEEYKIDPLTAVIEYLGSIKPGEQAWIQILIQAHKSEGLKELRLLKRSDWTKAAKEEIKKIISEAVFKPGEGKDITSTNLTDTQKQTITAIERSISKFPFDAAIRLVYIAKKDIYNSTNVPGILGSFKQFGSNNLNGFKRAWPTDFDYPWQDFRGTRKRANERKMLDAYKRRSFFHPPYRNFHTKRFILTTEELATIFHFPGLVSSTPTFSRLVSKKAEPPPNLPV</sequence>
<protein>
    <recommendedName>
        <fullName evidence="2">DUF8128 domain-containing protein</fullName>
    </recommendedName>
</protein>
<comment type="caution">
    <text evidence="3">The sequence shown here is derived from an EMBL/GenBank/DDBJ whole genome shotgun (WGS) entry which is preliminary data.</text>
</comment>
<evidence type="ECO:0000313" key="3">
    <source>
        <dbReference type="EMBL" id="OHB03036.1"/>
    </source>
</evidence>